<dbReference type="SUPFAM" id="SSF82185">
    <property type="entry name" value="Histone H3 K4-specific methyltransferase SET7/9 N-terminal domain"/>
    <property type="match status" value="1"/>
</dbReference>
<evidence type="ECO:0000313" key="2">
    <source>
        <dbReference type="Proteomes" id="UP000628669"/>
    </source>
</evidence>
<name>A0ABS1FRU4_9FLAO</name>
<keyword evidence="2" id="KW-1185">Reference proteome</keyword>
<dbReference type="Proteomes" id="UP000628669">
    <property type="component" value="Unassembled WGS sequence"/>
</dbReference>
<organism evidence="1 2">
    <name type="scientific">Chryseobacterium paridis</name>
    <dbReference type="NCBI Taxonomy" id="2800328"/>
    <lineage>
        <taxon>Bacteria</taxon>
        <taxon>Pseudomonadati</taxon>
        <taxon>Bacteroidota</taxon>
        <taxon>Flavobacteriia</taxon>
        <taxon>Flavobacteriales</taxon>
        <taxon>Weeksellaceae</taxon>
        <taxon>Chryseobacterium group</taxon>
        <taxon>Chryseobacterium</taxon>
    </lineage>
</organism>
<dbReference type="RefSeq" id="WP_200243872.1">
    <property type="nucleotide sequence ID" value="NZ_JAENHK010000005.1"/>
</dbReference>
<reference evidence="2" key="1">
    <citation type="submission" date="2021-01" db="EMBL/GenBank/DDBJ databases">
        <title>Genome public.</title>
        <authorList>
            <person name="Liu C."/>
            <person name="Sun Q."/>
        </authorList>
    </citation>
    <scope>NUCLEOTIDE SEQUENCE [LARGE SCALE GENOMIC DNA]</scope>
    <source>
        <strain evidence="2">YIM B02567</strain>
    </source>
</reference>
<gene>
    <name evidence="1" type="ORF">JHL15_05175</name>
</gene>
<protein>
    <submittedName>
        <fullName evidence="1">Uncharacterized protein</fullName>
    </submittedName>
</protein>
<evidence type="ECO:0000313" key="1">
    <source>
        <dbReference type="EMBL" id="MBK1895146.1"/>
    </source>
</evidence>
<accession>A0ABS1FRU4</accession>
<sequence length="166" mass="19371">MIDKIAVLRLEDTDDRLYTKNDINGEAIYFLDKEFTQPFTGEIFIKYKDEVESEAEYKNGYKNGIEYIYTSEGILEQTNENKGNLIFGISKEYDEEGQVVISSIVYNNDYLKSVEIVDGVIRETTAYNNKYGEALPEYIKMLLSLSDEEVFNYEFKINNPYLNYSK</sequence>
<proteinExistence type="predicted"/>
<comment type="caution">
    <text evidence="1">The sequence shown here is derived from an EMBL/GenBank/DDBJ whole genome shotgun (WGS) entry which is preliminary data.</text>
</comment>
<dbReference type="EMBL" id="JAENHK010000005">
    <property type="protein sequence ID" value="MBK1895146.1"/>
    <property type="molecule type" value="Genomic_DNA"/>
</dbReference>